<feature type="transmembrane region" description="Helical" evidence="23">
    <location>
        <begin position="429"/>
        <end position="445"/>
    </location>
</feature>
<evidence type="ECO:0000256" key="15">
    <source>
        <dbReference type="ARBA" id="ARBA00022989"/>
    </source>
</evidence>
<dbReference type="PANTHER" id="PTHR13872">
    <property type="entry name" value="DOLICHYL-DIPHOSPHOOLIGOSACCHARIDE--PROTEIN GLYCOSYLTRANSFERASE SUBUNIT"/>
    <property type="match status" value="1"/>
</dbReference>
<feature type="transmembrane region" description="Helical" evidence="23">
    <location>
        <begin position="451"/>
        <end position="471"/>
    </location>
</feature>
<dbReference type="EC" id="2.4.99.18" evidence="8"/>
<keyword evidence="27" id="KW-1185">Reference proteome</keyword>
<keyword evidence="14" id="KW-0460">Magnesium</keyword>
<feature type="region of interest" description="Disordered" evidence="22">
    <location>
        <begin position="1"/>
        <end position="45"/>
    </location>
</feature>
<proteinExistence type="inferred from homology"/>
<dbReference type="GO" id="GO:0004579">
    <property type="term" value="F:dolichyl-diphosphooligosaccharide-protein glycotransferase activity"/>
    <property type="evidence" value="ECO:0007669"/>
    <property type="project" value="UniProtKB-EC"/>
</dbReference>
<comment type="similarity">
    <text evidence="7">Belongs to the STT3 family.</text>
</comment>
<evidence type="ECO:0000313" key="27">
    <source>
        <dbReference type="Proteomes" id="UP000039865"/>
    </source>
</evidence>
<evidence type="ECO:0000259" key="24">
    <source>
        <dbReference type="Pfam" id="PF02516"/>
    </source>
</evidence>
<comment type="catalytic activity">
    <reaction evidence="21">
        <text>a di-trans,poly-cis-dolichyl diphosphooligosaccharide + L-asparaginyl-[protein] = N(4)-(oligosaccharide-(1-&gt;4)-N-acetyl-beta-D-glucosaminyl-(1-&gt;4)-N-acetyl-beta-D-glucosaminyl)-L-asparaginyl-[protein] + a di-trans,poly-cis-dolichyl diphosphate + H(+)</text>
        <dbReference type="Rhea" id="RHEA:22980"/>
        <dbReference type="Rhea" id="RHEA-COMP:12804"/>
        <dbReference type="Rhea" id="RHEA-COMP:12805"/>
        <dbReference type="Rhea" id="RHEA-COMP:19506"/>
        <dbReference type="Rhea" id="RHEA-COMP:19509"/>
        <dbReference type="ChEBI" id="CHEBI:15378"/>
        <dbReference type="ChEBI" id="CHEBI:50347"/>
        <dbReference type="ChEBI" id="CHEBI:57497"/>
        <dbReference type="ChEBI" id="CHEBI:57570"/>
        <dbReference type="ChEBI" id="CHEBI:132529"/>
        <dbReference type="EC" id="2.4.99.18"/>
    </reaction>
</comment>
<reference evidence="26 27" key="1">
    <citation type="submission" date="2014-06" db="EMBL/GenBank/DDBJ databases">
        <authorList>
            <person name="Swart Estienne"/>
        </authorList>
    </citation>
    <scope>NUCLEOTIDE SEQUENCE [LARGE SCALE GENOMIC DNA]</scope>
    <source>
        <strain evidence="26 27">130c</strain>
    </source>
</reference>
<dbReference type="Pfam" id="PF02516">
    <property type="entry name" value="STT3"/>
    <property type="match status" value="1"/>
</dbReference>
<feature type="compositionally biased region" description="Polar residues" evidence="22">
    <location>
        <begin position="9"/>
        <end position="27"/>
    </location>
</feature>
<feature type="transmembrane region" description="Helical" evidence="23">
    <location>
        <begin position="281"/>
        <end position="307"/>
    </location>
</feature>
<keyword evidence="18" id="KW-0464">Manganese</keyword>
<dbReference type="InterPro" id="IPR027417">
    <property type="entry name" value="P-loop_NTPase"/>
</dbReference>
<dbReference type="InterPro" id="IPR005225">
    <property type="entry name" value="Small_GTP-bd"/>
</dbReference>
<dbReference type="PANTHER" id="PTHR13872:SF1">
    <property type="entry name" value="DOLICHYL-DIPHOSPHOOLIGOSACCHARIDE--PROTEIN GLYCOSYLTRANSFERASE SUBUNIT STT3B"/>
    <property type="match status" value="1"/>
</dbReference>
<dbReference type="SMART" id="SM00173">
    <property type="entry name" value="RAS"/>
    <property type="match status" value="1"/>
</dbReference>
<evidence type="ECO:0000256" key="2">
    <source>
        <dbReference type="ARBA" id="ARBA00001946"/>
    </source>
</evidence>
<dbReference type="NCBIfam" id="TIGR00231">
    <property type="entry name" value="small_GTP"/>
    <property type="match status" value="1"/>
</dbReference>
<keyword evidence="10 26" id="KW-0808">Transferase</keyword>
<dbReference type="SMART" id="SM00176">
    <property type="entry name" value="RAN"/>
    <property type="match status" value="1"/>
</dbReference>
<feature type="transmembrane region" description="Helical" evidence="23">
    <location>
        <begin position="522"/>
        <end position="543"/>
    </location>
</feature>
<dbReference type="PRINTS" id="PR00449">
    <property type="entry name" value="RASTRNSFRMNG"/>
</dbReference>
<evidence type="ECO:0000256" key="18">
    <source>
        <dbReference type="ARBA" id="ARBA00023211"/>
    </source>
</evidence>
<keyword evidence="20" id="KW-0636">Prenylation</keyword>
<evidence type="ECO:0000259" key="25">
    <source>
        <dbReference type="Pfam" id="PF21436"/>
    </source>
</evidence>
<dbReference type="PROSITE" id="PS51419">
    <property type="entry name" value="RAB"/>
    <property type="match status" value="1"/>
</dbReference>
<evidence type="ECO:0000256" key="6">
    <source>
        <dbReference type="ARBA" id="ARBA00006270"/>
    </source>
</evidence>
<evidence type="ECO:0000256" key="16">
    <source>
        <dbReference type="ARBA" id="ARBA00023134"/>
    </source>
</evidence>
<dbReference type="GO" id="GO:0005525">
    <property type="term" value="F:GTP binding"/>
    <property type="evidence" value="ECO:0007669"/>
    <property type="project" value="UniProtKB-KW"/>
</dbReference>
<feature type="transmembrane region" description="Helical" evidence="23">
    <location>
        <begin position="247"/>
        <end position="274"/>
    </location>
</feature>
<evidence type="ECO:0000256" key="5">
    <source>
        <dbReference type="ARBA" id="ARBA00004922"/>
    </source>
</evidence>
<dbReference type="InParanoid" id="A0A078AM78"/>
<feature type="region of interest" description="Disordered" evidence="22">
    <location>
        <begin position="935"/>
        <end position="980"/>
    </location>
</feature>
<feature type="transmembrane region" description="Helical" evidence="23">
    <location>
        <begin position="404"/>
        <end position="422"/>
    </location>
</feature>
<evidence type="ECO:0000256" key="11">
    <source>
        <dbReference type="ARBA" id="ARBA00022692"/>
    </source>
</evidence>
<dbReference type="FunFam" id="3.40.50.300:FF:000274">
    <property type="entry name" value="ras-related protein RABA5a"/>
    <property type="match status" value="1"/>
</dbReference>
<evidence type="ECO:0000256" key="23">
    <source>
        <dbReference type="SAM" id="Phobius"/>
    </source>
</evidence>
<dbReference type="OMA" id="TWYAIGT"/>
<dbReference type="Pfam" id="PF00071">
    <property type="entry name" value="Ras"/>
    <property type="match status" value="1"/>
</dbReference>
<keyword evidence="15 23" id="KW-1133">Transmembrane helix</keyword>
<dbReference type="GO" id="GO:0003924">
    <property type="term" value="F:GTPase activity"/>
    <property type="evidence" value="ECO:0007669"/>
    <property type="project" value="InterPro"/>
</dbReference>
<evidence type="ECO:0000256" key="1">
    <source>
        <dbReference type="ARBA" id="ARBA00001936"/>
    </source>
</evidence>
<dbReference type="AlphaFoldDB" id="A0A078AM78"/>
<keyword evidence="11 23" id="KW-0812">Transmembrane</keyword>
<feature type="transmembrane region" description="Helical" evidence="23">
    <location>
        <begin position="313"/>
        <end position="331"/>
    </location>
</feature>
<dbReference type="PROSITE" id="PS51420">
    <property type="entry name" value="RHO"/>
    <property type="match status" value="1"/>
</dbReference>
<evidence type="ECO:0000256" key="8">
    <source>
        <dbReference type="ARBA" id="ARBA00012605"/>
    </source>
</evidence>
<evidence type="ECO:0000256" key="13">
    <source>
        <dbReference type="ARBA" id="ARBA00022741"/>
    </source>
</evidence>
<keyword evidence="13" id="KW-0547">Nucleotide-binding</keyword>
<comment type="similarity">
    <text evidence="6">Belongs to the small GTPase superfamily. Rab family.</text>
</comment>
<dbReference type="InterPro" id="IPR048307">
    <property type="entry name" value="STT3_N"/>
</dbReference>
<evidence type="ECO:0000256" key="17">
    <source>
        <dbReference type="ARBA" id="ARBA00023136"/>
    </source>
</evidence>
<sequence>MDKRKGKKNQVNASQVQESKPESNANASDEVLAEPQEKQNEAQSQENTSNVFVSLKLYAPVFKIVILALISILAFAVRIFSVIRFESVIHEFDPWFNFRTTKYLTQEGLYQFWNWFDSESWYPLGRVIGGTIFPGIMVTSASIKWFADFLSFPVDIRNVCVFLAPVFAGLTSISTYFFTKECTNRPEAGLFSALFISIVPSYISRSVAGSYDNEGVAIWALITTFWLWVKAVNTGSIFWSVMCTLSYFYMVAAWGGYSFIINIIPIFVLGTIFINKFSMKIYVAYSVFYVVGTVMAMLIPFVGFNAIKSSEHLASHLVYAIMNIYVIIDYIRRNLAQEQFAILTRLAFGIATAAFGMIFVLITVSGATRWSGRSLTLLDPTYAKKYIPIIASVSEHQPTSWSSYFFDLQYLMIFIPVGFYYCLNHKVTYGKLFVGIYGVLSTYFSCVMIRLMLVIAPAACVLAAIGLSEILRKMSKSIRAALTETKSLSEQFNELEDEDVSQKKPSQKGQDQKKGPAKKKRVPFEVAAVVMAFFVYFLSSYVYHSTYMAAEAYSSPSIILASRRNDGSRVIIDDFREAYYWLKMNTAKDAKILSWWDYGYQITGMGNRTVLVDNNTWNNTHIATVGRTMGSEEEEAYKLARYLDANYVLVIFGGVSYYSGDDISKFLWMIRIGAGVFPQIKENNYYSNGVYRIDAEASPTMKNCLMYKLCYYRFDEVTTQQGKPTGYDTVRNAEIGHKGFKLKHFREAYTSERWIVRIYEVMPLANMDPKMGPRHTILSSQSSIKKTKSKATIGVEFAAKTFNLENGQTVKAQIWDTAGQERYRAITNTYYRGAVGALLVYDITKSKTFESVERWLQELHQYADAGIVVMLVGNKTDLHKLREVKKEEAAEFAAQKQLAFIETSALVSSNVDLAFDSIIQQIHQVASNRVIVQEQDEQKKSRNQQKDIGKGKGIQLQDNVENDQNQKEGVTKGKKKAQCC</sequence>
<evidence type="ECO:0000256" key="10">
    <source>
        <dbReference type="ARBA" id="ARBA00022679"/>
    </source>
</evidence>
<dbReference type="InterPro" id="IPR048999">
    <property type="entry name" value="STT3-PglB_core"/>
</dbReference>
<evidence type="ECO:0000313" key="26">
    <source>
        <dbReference type="EMBL" id="CDW81938.1"/>
    </source>
</evidence>
<protein>
    <recommendedName>
        <fullName evidence="8">dolichyl-diphosphooligosaccharide--protein glycotransferase</fullName>
        <ecNumber evidence="8">2.4.99.18</ecNumber>
    </recommendedName>
</protein>
<feature type="compositionally biased region" description="Basic and acidic residues" evidence="22">
    <location>
        <begin position="936"/>
        <end position="950"/>
    </location>
</feature>
<evidence type="ECO:0000256" key="4">
    <source>
        <dbReference type="ARBA" id="ARBA00004635"/>
    </source>
</evidence>
<comment type="subcellular location">
    <subcellularLocation>
        <location evidence="3">Endomembrane system</location>
        <topology evidence="3">Multi-pass membrane protein</topology>
    </subcellularLocation>
    <subcellularLocation>
        <location evidence="4">Membrane</location>
        <topology evidence="4">Lipid-anchor</topology>
    </subcellularLocation>
</comment>
<feature type="transmembrane region" description="Helical" evidence="23">
    <location>
        <begin position="127"/>
        <end position="147"/>
    </location>
</feature>
<feature type="region of interest" description="Disordered" evidence="22">
    <location>
        <begin position="493"/>
        <end position="516"/>
    </location>
</feature>
<feature type="transmembrane region" description="Helical" evidence="23">
    <location>
        <begin position="185"/>
        <end position="204"/>
    </location>
</feature>
<feature type="transmembrane region" description="Helical" evidence="23">
    <location>
        <begin position="64"/>
        <end position="85"/>
    </location>
</feature>
<evidence type="ECO:0000256" key="3">
    <source>
        <dbReference type="ARBA" id="ARBA00004127"/>
    </source>
</evidence>
<dbReference type="SUPFAM" id="SSF52540">
    <property type="entry name" value="P-loop containing nucleoside triphosphate hydrolases"/>
    <property type="match status" value="1"/>
</dbReference>
<organism evidence="26 27">
    <name type="scientific">Stylonychia lemnae</name>
    <name type="common">Ciliate</name>
    <dbReference type="NCBI Taxonomy" id="5949"/>
    <lineage>
        <taxon>Eukaryota</taxon>
        <taxon>Sar</taxon>
        <taxon>Alveolata</taxon>
        <taxon>Ciliophora</taxon>
        <taxon>Intramacronucleata</taxon>
        <taxon>Spirotrichea</taxon>
        <taxon>Stichotrichia</taxon>
        <taxon>Sporadotrichida</taxon>
        <taxon>Oxytrichidae</taxon>
        <taxon>Stylonychinae</taxon>
        <taxon>Stylonychia</taxon>
    </lineage>
</organism>
<keyword evidence="12" id="KW-0479">Metal-binding</keyword>
<gene>
    <name evidence="26" type="primary">Contig13824.g14747</name>
    <name evidence="26" type="ORF">STYLEM_10962</name>
</gene>
<keyword evidence="19" id="KW-0449">Lipoprotein</keyword>
<evidence type="ECO:0000256" key="14">
    <source>
        <dbReference type="ARBA" id="ARBA00022842"/>
    </source>
</evidence>
<keyword evidence="17 23" id="KW-0472">Membrane</keyword>
<evidence type="ECO:0000256" key="19">
    <source>
        <dbReference type="ARBA" id="ARBA00023288"/>
    </source>
</evidence>
<dbReference type="Pfam" id="PF21436">
    <property type="entry name" value="STT3-PglB_core"/>
    <property type="match status" value="1"/>
</dbReference>
<dbReference type="FunCoup" id="A0A078AM78">
    <property type="interactions" value="492"/>
</dbReference>
<dbReference type="GO" id="GO:0016020">
    <property type="term" value="C:membrane"/>
    <property type="evidence" value="ECO:0007669"/>
    <property type="project" value="UniProtKB-SubCell"/>
</dbReference>
<feature type="transmembrane region" description="Helical" evidence="23">
    <location>
        <begin position="216"/>
        <end position="241"/>
    </location>
</feature>
<keyword evidence="16" id="KW-0342">GTP-binding</keyword>
<feature type="transmembrane region" description="Helical" evidence="23">
    <location>
        <begin position="159"/>
        <end position="179"/>
    </location>
</feature>
<evidence type="ECO:0000256" key="22">
    <source>
        <dbReference type="SAM" id="MobiDB-lite"/>
    </source>
</evidence>
<dbReference type="Gene3D" id="3.40.50.300">
    <property type="entry name" value="P-loop containing nucleotide triphosphate hydrolases"/>
    <property type="match status" value="1"/>
</dbReference>
<dbReference type="UniPathway" id="UPA00378"/>
<evidence type="ECO:0000256" key="9">
    <source>
        <dbReference type="ARBA" id="ARBA00022676"/>
    </source>
</evidence>
<evidence type="ECO:0000256" key="7">
    <source>
        <dbReference type="ARBA" id="ARBA00010810"/>
    </source>
</evidence>
<dbReference type="SMART" id="SM00174">
    <property type="entry name" value="RHO"/>
    <property type="match status" value="1"/>
</dbReference>
<dbReference type="PROSITE" id="PS51421">
    <property type="entry name" value="RAS"/>
    <property type="match status" value="1"/>
</dbReference>
<accession>A0A078AM78</accession>
<dbReference type="InterPro" id="IPR003674">
    <property type="entry name" value="Oligo_trans_STT3"/>
</dbReference>
<dbReference type="GO" id="GO:0046872">
    <property type="term" value="F:metal ion binding"/>
    <property type="evidence" value="ECO:0007669"/>
    <property type="project" value="UniProtKB-KW"/>
</dbReference>
<comment type="cofactor">
    <cofactor evidence="2">
        <name>Mg(2+)</name>
        <dbReference type="ChEBI" id="CHEBI:18420"/>
    </cofactor>
</comment>
<comment type="cofactor">
    <cofactor evidence="1">
        <name>Mn(2+)</name>
        <dbReference type="ChEBI" id="CHEBI:29035"/>
    </cofactor>
</comment>
<dbReference type="GO" id="GO:0012505">
    <property type="term" value="C:endomembrane system"/>
    <property type="evidence" value="ECO:0007669"/>
    <property type="project" value="UniProtKB-SubCell"/>
</dbReference>
<evidence type="ECO:0000256" key="21">
    <source>
        <dbReference type="ARBA" id="ARBA00048829"/>
    </source>
</evidence>
<dbReference type="Proteomes" id="UP000039865">
    <property type="component" value="Unassembled WGS sequence"/>
</dbReference>
<evidence type="ECO:0000256" key="20">
    <source>
        <dbReference type="ARBA" id="ARBA00023289"/>
    </source>
</evidence>
<feature type="domain" description="Oligosaccharyl transferase STT3 N-terminal" evidence="24">
    <location>
        <begin position="61"/>
        <end position="463"/>
    </location>
</feature>
<dbReference type="Gene3D" id="3.40.50.12610">
    <property type="match status" value="1"/>
</dbReference>
<feature type="transmembrane region" description="Helical" evidence="23">
    <location>
        <begin position="343"/>
        <end position="367"/>
    </location>
</feature>
<feature type="domain" description="STT3/PglB/AglB core" evidence="25">
    <location>
        <begin position="591"/>
        <end position="647"/>
    </location>
</feature>
<dbReference type="SMART" id="SM00175">
    <property type="entry name" value="RAB"/>
    <property type="match status" value="1"/>
</dbReference>
<keyword evidence="9" id="KW-0328">Glycosyltransferase</keyword>
<dbReference type="EMBL" id="CCKQ01010429">
    <property type="protein sequence ID" value="CDW81938.1"/>
    <property type="molecule type" value="Genomic_DNA"/>
</dbReference>
<dbReference type="InterPro" id="IPR001806">
    <property type="entry name" value="Small_GTPase"/>
</dbReference>
<evidence type="ECO:0000256" key="12">
    <source>
        <dbReference type="ARBA" id="ARBA00022723"/>
    </source>
</evidence>
<dbReference type="OrthoDB" id="10261066at2759"/>
<comment type="pathway">
    <text evidence="5">Protein modification; protein glycosylation.</text>
</comment>
<name>A0A078AM78_STYLE</name>